<dbReference type="PROSITE" id="PS50262">
    <property type="entry name" value="G_PROTEIN_RECEP_F1_2"/>
    <property type="match status" value="1"/>
</dbReference>
<dbReference type="SUPFAM" id="SSF81321">
    <property type="entry name" value="Family A G protein-coupled receptor-like"/>
    <property type="match status" value="1"/>
</dbReference>
<keyword evidence="13" id="KW-1185">Reference proteome</keyword>
<dbReference type="PANTHER" id="PTHR24228">
    <property type="entry name" value="B2 BRADYKININ RECEPTOR/ANGIOTENSIN II RECEPTOR"/>
    <property type="match status" value="1"/>
</dbReference>
<dbReference type="CDD" id="cd00637">
    <property type="entry name" value="7tm_classA_rhodopsin-like"/>
    <property type="match status" value="1"/>
</dbReference>
<feature type="transmembrane region" description="Helical" evidence="10">
    <location>
        <begin position="383"/>
        <end position="403"/>
    </location>
</feature>
<feature type="transmembrane region" description="Helical" evidence="10">
    <location>
        <begin position="80"/>
        <end position="105"/>
    </location>
</feature>
<evidence type="ECO:0000256" key="1">
    <source>
        <dbReference type="ARBA" id="ARBA00004651"/>
    </source>
</evidence>
<evidence type="ECO:0000313" key="13">
    <source>
        <dbReference type="Proteomes" id="UP001642483"/>
    </source>
</evidence>
<evidence type="ECO:0000256" key="7">
    <source>
        <dbReference type="ARBA" id="ARBA00023170"/>
    </source>
</evidence>
<evidence type="ECO:0000256" key="4">
    <source>
        <dbReference type="ARBA" id="ARBA00022989"/>
    </source>
</evidence>
<keyword evidence="8 9" id="KW-0807">Transducer</keyword>
<dbReference type="Proteomes" id="UP001642483">
    <property type="component" value="Unassembled WGS sequence"/>
</dbReference>
<comment type="subcellular location">
    <subcellularLocation>
        <location evidence="1">Cell membrane</location>
        <topology evidence="1">Multi-pass membrane protein</topology>
    </subcellularLocation>
</comment>
<dbReference type="Pfam" id="PF00001">
    <property type="entry name" value="7tm_1"/>
    <property type="match status" value="1"/>
</dbReference>
<feature type="transmembrane region" description="Helical" evidence="10">
    <location>
        <begin position="158"/>
        <end position="177"/>
    </location>
</feature>
<feature type="transmembrane region" description="Helical" evidence="10">
    <location>
        <begin position="348"/>
        <end position="371"/>
    </location>
</feature>
<keyword evidence="6 10" id="KW-0472">Membrane</keyword>
<name>A0ABP0F0V0_CLALP</name>
<protein>
    <recommendedName>
        <fullName evidence="11">G-protein coupled receptors family 1 profile domain-containing protein</fullName>
    </recommendedName>
</protein>
<feature type="transmembrane region" description="Helical" evidence="10">
    <location>
        <begin position="117"/>
        <end position="138"/>
    </location>
</feature>
<comment type="similarity">
    <text evidence="9">Belongs to the G-protein coupled receptor 1 family.</text>
</comment>
<dbReference type="PANTHER" id="PTHR24228:SF74">
    <property type="entry name" value="G-PROTEIN COUPLED RECEPTORS FAMILY 1 PROFILE DOMAIN-CONTAINING PROTEIN"/>
    <property type="match status" value="1"/>
</dbReference>
<feature type="domain" description="G-protein coupled receptors family 1 profile" evidence="11">
    <location>
        <begin position="96"/>
        <end position="400"/>
    </location>
</feature>
<evidence type="ECO:0000313" key="12">
    <source>
        <dbReference type="EMBL" id="CAK8672049.1"/>
    </source>
</evidence>
<dbReference type="Gene3D" id="1.20.1070.10">
    <property type="entry name" value="Rhodopsin 7-helix transmembrane proteins"/>
    <property type="match status" value="1"/>
</dbReference>
<keyword evidence="5 9" id="KW-0297">G-protein coupled receptor</keyword>
<dbReference type="InterPro" id="IPR000276">
    <property type="entry name" value="GPCR_Rhodpsn"/>
</dbReference>
<keyword evidence="2" id="KW-1003">Cell membrane</keyword>
<organism evidence="12 13">
    <name type="scientific">Clavelina lepadiformis</name>
    <name type="common">Light-bulb sea squirt</name>
    <name type="synonym">Ascidia lepadiformis</name>
    <dbReference type="NCBI Taxonomy" id="159417"/>
    <lineage>
        <taxon>Eukaryota</taxon>
        <taxon>Metazoa</taxon>
        <taxon>Chordata</taxon>
        <taxon>Tunicata</taxon>
        <taxon>Ascidiacea</taxon>
        <taxon>Aplousobranchia</taxon>
        <taxon>Clavelinidae</taxon>
        <taxon>Clavelina</taxon>
    </lineage>
</organism>
<reference evidence="12 13" key="1">
    <citation type="submission" date="2024-02" db="EMBL/GenBank/DDBJ databases">
        <authorList>
            <person name="Daric V."/>
            <person name="Darras S."/>
        </authorList>
    </citation>
    <scope>NUCLEOTIDE SEQUENCE [LARGE SCALE GENOMIC DNA]</scope>
</reference>
<comment type="caution">
    <text evidence="12">The sequence shown here is derived from an EMBL/GenBank/DDBJ whole genome shotgun (WGS) entry which is preliminary data.</text>
</comment>
<evidence type="ECO:0000259" key="11">
    <source>
        <dbReference type="PROSITE" id="PS50262"/>
    </source>
</evidence>
<dbReference type="PROSITE" id="PS00237">
    <property type="entry name" value="G_PROTEIN_RECEP_F1_1"/>
    <property type="match status" value="1"/>
</dbReference>
<evidence type="ECO:0000256" key="8">
    <source>
        <dbReference type="ARBA" id="ARBA00023224"/>
    </source>
</evidence>
<keyword evidence="7 9" id="KW-0675">Receptor</keyword>
<evidence type="ECO:0000256" key="10">
    <source>
        <dbReference type="SAM" id="Phobius"/>
    </source>
</evidence>
<feature type="transmembrane region" description="Helical" evidence="10">
    <location>
        <begin position="198"/>
        <end position="218"/>
    </location>
</feature>
<dbReference type="PRINTS" id="PR00237">
    <property type="entry name" value="GPCRRHODOPSN"/>
</dbReference>
<dbReference type="InterPro" id="IPR017452">
    <property type="entry name" value="GPCR_Rhodpsn_7TM"/>
</dbReference>
<sequence>MTQLSASHLFVAILNRRKYYLAFKRCKRLFTEIFLTAEMELTVNPTIDGIIAATDSLESNLVTNATPVNGPNPEIVSFRYFGIVVAVYAIVVGSIGNLLTILAFFSNRKLRTTFNVFVVNLSVVDFLTASAMLPFNLAGYVQMQWPFGNSSFTTRLQAFFYFCCGYTSVVFLVAITINRFIGVFQPTRYEELFKQERLVLTMVVCWTFAPICLLPFLVGTDSSCSSPGQALTGYHAGQFLCTFVCLPKIGWYPYMQFTRVVFQFLPLGVMILAYGSIFYKLRNKAEQLIRTRTMSLQSTQSTSLSVNGELNPALIKKDKPGSVKMRAMMQRRASNTDMKRNKENKRMLLISVAICVGFMVTFLPSVIINLIPGSGKFDPRLHMMASNLSWFNSSINPVIYVILNRRFRKEYIRLIKMGFGRVKGSFVHESTSAVHQRQVSNGKSPKKEKSCSNYSSSVAVNENLMIQDKEPTCV</sequence>
<evidence type="ECO:0000256" key="3">
    <source>
        <dbReference type="ARBA" id="ARBA00022692"/>
    </source>
</evidence>
<evidence type="ECO:0000256" key="9">
    <source>
        <dbReference type="RuleBase" id="RU000688"/>
    </source>
</evidence>
<keyword evidence="3 9" id="KW-0812">Transmembrane</keyword>
<keyword evidence="4 10" id="KW-1133">Transmembrane helix</keyword>
<dbReference type="EMBL" id="CAWYQH010000001">
    <property type="protein sequence ID" value="CAK8672049.1"/>
    <property type="molecule type" value="Genomic_DNA"/>
</dbReference>
<accession>A0ABP0F0V0</accession>
<evidence type="ECO:0000256" key="5">
    <source>
        <dbReference type="ARBA" id="ARBA00023040"/>
    </source>
</evidence>
<feature type="transmembrane region" description="Helical" evidence="10">
    <location>
        <begin position="260"/>
        <end position="281"/>
    </location>
</feature>
<gene>
    <name evidence="12" type="ORF">CVLEPA_LOCUS1052</name>
</gene>
<evidence type="ECO:0000256" key="2">
    <source>
        <dbReference type="ARBA" id="ARBA00022475"/>
    </source>
</evidence>
<dbReference type="SMART" id="SM01381">
    <property type="entry name" value="7TM_GPCR_Srsx"/>
    <property type="match status" value="1"/>
</dbReference>
<proteinExistence type="inferred from homology"/>
<evidence type="ECO:0000256" key="6">
    <source>
        <dbReference type="ARBA" id="ARBA00023136"/>
    </source>
</evidence>